<evidence type="ECO:0000313" key="1">
    <source>
        <dbReference type="EMBL" id="EOT29004.1"/>
    </source>
</evidence>
<gene>
    <name evidence="1" type="ORF">OMQ_01526</name>
</gene>
<keyword evidence="2" id="KW-1185">Reference proteome</keyword>
<proteinExistence type="predicted"/>
<dbReference type="AlphaFoldDB" id="S0NU17"/>
<sequence length="37" mass="4361">MIRQWAETDFAYPKEKMTDLLSTIDVTLTTYLATHKK</sequence>
<accession>S0NU17</accession>
<dbReference type="EMBL" id="AHYT01000005">
    <property type="protein sequence ID" value="EOT29004.1"/>
    <property type="molecule type" value="Genomic_DNA"/>
</dbReference>
<organism evidence="1 2">
    <name type="scientific">Enterococcus saccharolyticus subsp. saccharolyticus ATCC 43076</name>
    <dbReference type="NCBI Taxonomy" id="1139996"/>
    <lineage>
        <taxon>Bacteria</taxon>
        <taxon>Bacillati</taxon>
        <taxon>Bacillota</taxon>
        <taxon>Bacilli</taxon>
        <taxon>Lactobacillales</taxon>
        <taxon>Enterococcaceae</taxon>
        <taxon>Enterococcus</taxon>
    </lineage>
</organism>
<name>S0NU17_9ENTE</name>
<comment type="caution">
    <text evidence="1">The sequence shown here is derived from an EMBL/GenBank/DDBJ whole genome shotgun (WGS) entry which is preliminary data.</text>
</comment>
<dbReference type="Proteomes" id="UP000014136">
    <property type="component" value="Unassembled WGS sequence"/>
</dbReference>
<protein>
    <submittedName>
        <fullName evidence="1">Uncharacterized protein</fullName>
    </submittedName>
</protein>
<dbReference type="PATRIC" id="fig|1139996.3.peg.1510"/>
<evidence type="ECO:0000313" key="2">
    <source>
        <dbReference type="Proteomes" id="UP000014136"/>
    </source>
</evidence>
<reference evidence="1 2" key="1">
    <citation type="submission" date="2013-03" db="EMBL/GenBank/DDBJ databases">
        <title>The Genome Sequence of Enterococcus saccharolyticus ATCC_43076 (Illumina only assembly).</title>
        <authorList>
            <consortium name="The Broad Institute Genomics Platform"/>
            <consortium name="The Broad Institute Genome Sequencing Center for Infectious Disease"/>
            <person name="Earl A."/>
            <person name="Russ C."/>
            <person name="Gilmore M."/>
            <person name="Surin D."/>
            <person name="Walker B."/>
            <person name="Young S."/>
            <person name="Zeng Q."/>
            <person name="Gargeya S."/>
            <person name="Fitzgerald M."/>
            <person name="Haas B."/>
            <person name="Abouelleil A."/>
            <person name="Allen A.W."/>
            <person name="Alvarado L."/>
            <person name="Arachchi H.M."/>
            <person name="Berlin A.M."/>
            <person name="Chapman S.B."/>
            <person name="Gainer-Dewar J."/>
            <person name="Goldberg J."/>
            <person name="Griggs A."/>
            <person name="Gujja S."/>
            <person name="Hansen M."/>
            <person name="Howarth C."/>
            <person name="Imamovic A."/>
            <person name="Ireland A."/>
            <person name="Larimer J."/>
            <person name="McCowan C."/>
            <person name="Murphy C."/>
            <person name="Pearson M."/>
            <person name="Poon T.W."/>
            <person name="Priest M."/>
            <person name="Roberts A."/>
            <person name="Saif S."/>
            <person name="Shea T."/>
            <person name="Sisk P."/>
            <person name="Sykes S."/>
            <person name="Wortman J."/>
            <person name="Nusbaum C."/>
            <person name="Birren B."/>
        </authorList>
    </citation>
    <scope>NUCLEOTIDE SEQUENCE [LARGE SCALE GENOMIC DNA]</scope>
    <source>
        <strain evidence="1 2">ATCC 43076</strain>
    </source>
</reference>
<dbReference type="HOGENOM" id="CLU_3343373_0_0_9"/>